<name>A0ACB9CAJ6_9ASTR</name>
<protein>
    <submittedName>
        <fullName evidence="1">Uncharacterized protein</fullName>
    </submittedName>
</protein>
<accession>A0ACB9CAJ6</accession>
<evidence type="ECO:0000313" key="2">
    <source>
        <dbReference type="Proteomes" id="UP001056120"/>
    </source>
</evidence>
<reference evidence="2" key="1">
    <citation type="journal article" date="2022" name="Mol. Ecol. Resour.">
        <title>The genomes of chicory, endive, great burdock and yacon provide insights into Asteraceae palaeo-polyploidization history and plant inulin production.</title>
        <authorList>
            <person name="Fan W."/>
            <person name="Wang S."/>
            <person name="Wang H."/>
            <person name="Wang A."/>
            <person name="Jiang F."/>
            <person name="Liu H."/>
            <person name="Zhao H."/>
            <person name="Xu D."/>
            <person name="Zhang Y."/>
        </authorList>
    </citation>
    <scope>NUCLEOTIDE SEQUENCE [LARGE SCALE GENOMIC DNA]</scope>
    <source>
        <strain evidence="2">cv. Yunnan</strain>
    </source>
</reference>
<comment type="caution">
    <text evidence="1">The sequence shown here is derived from an EMBL/GenBank/DDBJ whole genome shotgun (WGS) entry which is preliminary data.</text>
</comment>
<gene>
    <name evidence="1" type="ORF">L1987_62371</name>
</gene>
<proteinExistence type="predicted"/>
<dbReference type="Proteomes" id="UP001056120">
    <property type="component" value="Linkage Group LG21"/>
</dbReference>
<sequence>MDSNRLHIPKSGLPNGRSISNFVFPAIANLVLTMEDHFGFCPLIDFIGPLRNTTSEYCNREPRYMSIRMPKMITQHFGLSPGCGALKSCRDEWNEKEKQVWRWLPEACGGRWKKVWRWRWWLPDVCGGHWKVWRWLSDACGGFRKKYVGFLGEENHQSAVDYLTQEKVVVVIVLLTINLQY</sequence>
<keyword evidence="2" id="KW-1185">Reference proteome</keyword>
<dbReference type="EMBL" id="CM042038">
    <property type="protein sequence ID" value="KAI3731187.1"/>
    <property type="molecule type" value="Genomic_DNA"/>
</dbReference>
<reference evidence="1 2" key="2">
    <citation type="journal article" date="2022" name="Mol. Ecol. Resour.">
        <title>The genomes of chicory, endive, great burdock and yacon provide insights into Asteraceae paleo-polyploidization history and plant inulin production.</title>
        <authorList>
            <person name="Fan W."/>
            <person name="Wang S."/>
            <person name="Wang H."/>
            <person name="Wang A."/>
            <person name="Jiang F."/>
            <person name="Liu H."/>
            <person name="Zhao H."/>
            <person name="Xu D."/>
            <person name="Zhang Y."/>
        </authorList>
    </citation>
    <scope>NUCLEOTIDE SEQUENCE [LARGE SCALE GENOMIC DNA]</scope>
    <source>
        <strain evidence="2">cv. Yunnan</strain>
        <tissue evidence="1">Leaves</tissue>
    </source>
</reference>
<organism evidence="1 2">
    <name type="scientific">Smallanthus sonchifolius</name>
    <dbReference type="NCBI Taxonomy" id="185202"/>
    <lineage>
        <taxon>Eukaryota</taxon>
        <taxon>Viridiplantae</taxon>
        <taxon>Streptophyta</taxon>
        <taxon>Embryophyta</taxon>
        <taxon>Tracheophyta</taxon>
        <taxon>Spermatophyta</taxon>
        <taxon>Magnoliopsida</taxon>
        <taxon>eudicotyledons</taxon>
        <taxon>Gunneridae</taxon>
        <taxon>Pentapetalae</taxon>
        <taxon>asterids</taxon>
        <taxon>campanulids</taxon>
        <taxon>Asterales</taxon>
        <taxon>Asteraceae</taxon>
        <taxon>Asteroideae</taxon>
        <taxon>Heliantheae alliance</taxon>
        <taxon>Millerieae</taxon>
        <taxon>Smallanthus</taxon>
    </lineage>
</organism>
<evidence type="ECO:0000313" key="1">
    <source>
        <dbReference type="EMBL" id="KAI3731187.1"/>
    </source>
</evidence>